<feature type="compositionally biased region" description="Basic and acidic residues" evidence="1">
    <location>
        <begin position="8"/>
        <end position="21"/>
    </location>
</feature>
<comment type="caution">
    <text evidence="2">The sequence shown here is derived from an EMBL/GenBank/DDBJ whole genome shotgun (WGS) entry which is preliminary data.</text>
</comment>
<evidence type="ECO:0000256" key="1">
    <source>
        <dbReference type="SAM" id="MobiDB-lite"/>
    </source>
</evidence>
<reference evidence="2 3" key="1">
    <citation type="submission" date="2021-06" db="EMBL/GenBank/DDBJ databases">
        <title>Caerostris extrusa draft genome.</title>
        <authorList>
            <person name="Kono N."/>
            <person name="Arakawa K."/>
        </authorList>
    </citation>
    <scope>NUCLEOTIDE SEQUENCE [LARGE SCALE GENOMIC DNA]</scope>
</reference>
<dbReference type="EMBL" id="BPLR01015926">
    <property type="protein sequence ID" value="GIY79743.1"/>
    <property type="molecule type" value="Genomic_DNA"/>
</dbReference>
<evidence type="ECO:0000313" key="3">
    <source>
        <dbReference type="Proteomes" id="UP001054945"/>
    </source>
</evidence>
<accession>A0AAV4WDR8</accession>
<dbReference type="Proteomes" id="UP001054945">
    <property type="component" value="Unassembled WGS sequence"/>
</dbReference>
<organism evidence="2 3">
    <name type="scientific">Caerostris extrusa</name>
    <name type="common">Bark spider</name>
    <name type="synonym">Caerostris bankana</name>
    <dbReference type="NCBI Taxonomy" id="172846"/>
    <lineage>
        <taxon>Eukaryota</taxon>
        <taxon>Metazoa</taxon>
        <taxon>Ecdysozoa</taxon>
        <taxon>Arthropoda</taxon>
        <taxon>Chelicerata</taxon>
        <taxon>Arachnida</taxon>
        <taxon>Araneae</taxon>
        <taxon>Araneomorphae</taxon>
        <taxon>Entelegynae</taxon>
        <taxon>Araneoidea</taxon>
        <taxon>Araneidae</taxon>
        <taxon>Caerostris</taxon>
    </lineage>
</organism>
<name>A0AAV4WDR8_CAEEX</name>
<sequence length="73" mass="8424">MRNRKIFGKREQMTSDLSRTRDCTPNFKTGFSKSFRGFALYRIEQSTPPSRGRALRRAIYPAASGNDTMMTTR</sequence>
<feature type="region of interest" description="Disordered" evidence="1">
    <location>
        <begin position="1"/>
        <end position="21"/>
    </location>
</feature>
<protein>
    <submittedName>
        <fullName evidence="2">Uncharacterized protein</fullName>
    </submittedName>
</protein>
<proteinExistence type="predicted"/>
<dbReference type="AlphaFoldDB" id="A0AAV4WDR8"/>
<keyword evidence="3" id="KW-1185">Reference proteome</keyword>
<gene>
    <name evidence="2" type="ORF">CEXT_344571</name>
</gene>
<evidence type="ECO:0000313" key="2">
    <source>
        <dbReference type="EMBL" id="GIY79743.1"/>
    </source>
</evidence>